<evidence type="ECO:0000259" key="2">
    <source>
        <dbReference type="Pfam" id="PF07007"/>
    </source>
</evidence>
<reference evidence="4" key="1">
    <citation type="submission" date="2020-04" db="EMBL/GenBank/DDBJ databases">
        <title>Description of novel Gluconacetobacter.</title>
        <authorList>
            <person name="Sombolestani A."/>
        </authorList>
    </citation>
    <scope>NUCLEOTIDE SEQUENCE [LARGE SCALE GENOMIC DNA]</scope>
    <source>
        <strain evidence="4">LMG 27748</strain>
    </source>
</reference>
<dbReference type="RefSeq" id="WP_194254229.1">
    <property type="nucleotide sequence ID" value="NZ_JABCQO010000002.1"/>
</dbReference>
<dbReference type="Proteomes" id="UP000630952">
    <property type="component" value="Unassembled WGS sequence"/>
</dbReference>
<organism evidence="3 4">
    <name type="scientific">Gluconobacter cerevisiae</name>
    <dbReference type="NCBI Taxonomy" id="1379734"/>
    <lineage>
        <taxon>Bacteria</taxon>
        <taxon>Pseudomonadati</taxon>
        <taxon>Pseudomonadota</taxon>
        <taxon>Alphaproteobacteria</taxon>
        <taxon>Acetobacterales</taxon>
        <taxon>Acetobacteraceae</taxon>
        <taxon>Gluconobacter</taxon>
    </lineage>
</organism>
<feature type="chain" id="PRO_5045912090" evidence="1">
    <location>
        <begin position="23"/>
        <end position="144"/>
    </location>
</feature>
<dbReference type="Gene3D" id="1.20.1270.180">
    <property type="match status" value="1"/>
</dbReference>
<dbReference type="EMBL" id="JABCQO010000002">
    <property type="protein sequence ID" value="MBF0875923.1"/>
    <property type="molecule type" value="Genomic_DNA"/>
</dbReference>
<protein>
    <submittedName>
        <fullName evidence="3">DUF1311 domain-containing protein</fullName>
    </submittedName>
</protein>
<accession>A0ABR9YB97</accession>
<sequence length="144" mass="16394">MKFRYLFACCFTAALLLRPALAASPCDGSSTRDNEACESLHLSKAEAELERYTQAAIHKMQTGTAPVQTLAHFRQAQTEWKKFRKEECNAIYSTWSDGTIRGLMAVGCATRLTENRTYEIWYNWLTFPDSTPPVLPEPLLRRGR</sequence>
<proteinExistence type="predicted"/>
<comment type="caution">
    <text evidence="3">The sequence shown here is derived from an EMBL/GenBank/DDBJ whole genome shotgun (WGS) entry which is preliminary data.</text>
</comment>
<dbReference type="Pfam" id="PF07007">
    <property type="entry name" value="LprI"/>
    <property type="match status" value="1"/>
</dbReference>
<gene>
    <name evidence="3" type="ORF">HKD21_03550</name>
</gene>
<evidence type="ECO:0000313" key="3">
    <source>
        <dbReference type="EMBL" id="MBF0875923.1"/>
    </source>
</evidence>
<dbReference type="InterPro" id="IPR009739">
    <property type="entry name" value="LprI-like_N"/>
</dbReference>
<name>A0ABR9YB97_9PROT</name>
<evidence type="ECO:0000256" key="1">
    <source>
        <dbReference type="SAM" id="SignalP"/>
    </source>
</evidence>
<feature type="signal peptide" evidence="1">
    <location>
        <begin position="1"/>
        <end position="22"/>
    </location>
</feature>
<keyword evidence="4" id="KW-1185">Reference proteome</keyword>
<keyword evidence="1" id="KW-0732">Signal</keyword>
<evidence type="ECO:0000313" key="4">
    <source>
        <dbReference type="Proteomes" id="UP000630952"/>
    </source>
</evidence>
<reference evidence="3 4" key="2">
    <citation type="submission" date="2020-11" db="EMBL/GenBank/DDBJ databases">
        <title>Description of novel Gluconobacter species.</title>
        <authorList>
            <person name="Cleenwerck I."/>
            <person name="Cnockaert M."/>
            <person name="Borremans W."/>
            <person name="Wieme A.D."/>
            <person name="De Vuyst L."/>
            <person name="Vandamme P."/>
        </authorList>
    </citation>
    <scope>NUCLEOTIDE SEQUENCE [LARGE SCALE GENOMIC DNA]</scope>
    <source>
        <strain evidence="3 4">LMG 27748</strain>
    </source>
</reference>
<feature type="domain" description="Lysozyme inhibitor LprI-like N-terminal" evidence="2">
    <location>
        <begin position="26"/>
        <end position="119"/>
    </location>
</feature>